<dbReference type="Pfam" id="PF06985">
    <property type="entry name" value="HET"/>
    <property type="match status" value="1"/>
</dbReference>
<dbReference type="Pfam" id="PF26639">
    <property type="entry name" value="Het-6_barrel"/>
    <property type="match status" value="1"/>
</dbReference>
<name>A0AAN7AGW5_9PEZI</name>
<organism evidence="2 3">
    <name type="scientific">Podospora australis</name>
    <dbReference type="NCBI Taxonomy" id="1536484"/>
    <lineage>
        <taxon>Eukaryota</taxon>
        <taxon>Fungi</taxon>
        <taxon>Dikarya</taxon>
        <taxon>Ascomycota</taxon>
        <taxon>Pezizomycotina</taxon>
        <taxon>Sordariomycetes</taxon>
        <taxon>Sordariomycetidae</taxon>
        <taxon>Sordariales</taxon>
        <taxon>Podosporaceae</taxon>
        <taxon>Podospora</taxon>
    </lineage>
</organism>
<evidence type="ECO:0000259" key="1">
    <source>
        <dbReference type="Pfam" id="PF06985"/>
    </source>
</evidence>
<dbReference type="AlphaFoldDB" id="A0AAN7AGW5"/>
<dbReference type="Proteomes" id="UP001302126">
    <property type="component" value="Unassembled WGS sequence"/>
</dbReference>
<dbReference type="InterPro" id="IPR010730">
    <property type="entry name" value="HET"/>
</dbReference>
<protein>
    <submittedName>
        <fullName evidence="2">Heterokaryon incompatibility protein-domain-containing protein</fullName>
    </submittedName>
</protein>
<dbReference type="EMBL" id="MU864448">
    <property type="protein sequence ID" value="KAK4185482.1"/>
    <property type="molecule type" value="Genomic_DNA"/>
</dbReference>
<dbReference type="InterPro" id="IPR052895">
    <property type="entry name" value="HetReg/Transcr_Mod"/>
</dbReference>
<evidence type="ECO:0000313" key="3">
    <source>
        <dbReference type="Proteomes" id="UP001302126"/>
    </source>
</evidence>
<sequence length="733" mass="83411">MKEYTHPPLQATNNTRLVTILPGEFKNDVLVDISEVSLDQIRPRGADQRRTPRLSIGQLKTTLPPGWDAFKTKDGQVLFVHWDSKGGVLKTSWMHPDDTTPPSSYQSSAPEAQVATIKYEALSYTWGPPDDVEFDIFIVDRSSSSPTEDRLRLRVRQNLARALRQLRHKDRERTLWIDAICINQNDLDERSSQVARMPQIYQLAEHVTVWLGPATDNSGFAMRQLEYLARQVQIVFRYHAFYFLPAPEAKEKGWSTSNSLLFGESSETRENTWHAIAQLLSREWFYRVWVQQEIHLAREARVYCGEVEVDWKDFSSALIVLSNNDLRPHKILPRTRLEVPSGIARTYGAVWTIDQLFTMLARGRSCTDPRDFVYGFLGLLPLQFSRKIPLRYDLPVREVYRATAITYVNHLQRLELLANCCLETRTRQDLPSWVPDFSSPGLKALPNQFASGYSRCDIEQSPFNDNSITVIGLRCATIKSVKKPIRTDIWALQDVLDLAREEISSPRTYCTGESFRTTFTKTITLGETSENSAAFRYWHAIDQQKGFPYAFEVKAASFPPYALERLQGRQYLTTNEGYIGFGPPGVQAGDIICIFLGLDKPIVLRPLLGSYPAPAYAIVGACFVHGLQHGAALLGPLPKAWVVRASHERLNSARVEFHNTETNTSHDDPRLEPISSVAGGHWEFRQSTRSSNDALYFRTYKHCTTGEVIKYDPRMTPEALSKRGVELEEFVLV</sequence>
<proteinExistence type="predicted"/>
<feature type="domain" description="Heterokaryon incompatibility" evidence="1">
    <location>
        <begin position="119"/>
        <end position="293"/>
    </location>
</feature>
<gene>
    <name evidence="2" type="ORF">QBC35DRAFT_389375</name>
</gene>
<evidence type="ECO:0000313" key="2">
    <source>
        <dbReference type="EMBL" id="KAK4185482.1"/>
    </source>
</evidence>
<reference evidence="2" key="2">
    <citation type="submission" date="2023-05" db="EMBL/GenBank/DDBJ databases">
        <authorList>
            <consortium name="Lawrence Berkeley National Laboratory"/>
            <person name="Steindorff A."/>
            <person name="Hensen N."/>
            <person name="Bonometti L."/>
            <person name="Westerberg I."/>
            <person name="Brannstrom I.O."/>
            <person name="Guillou S."/>
            <person name="Cros-Aarteil S."/>
            <person name="Calhoun S."/>
            <person name="Haridas S."/>
            <person name="Kuo A."/>
            <person name="Mondo S."/>
            <person name="Pangilinan J."/>
            <person name="Riley R."/>
            <person name="Labutti K."/>
            <person name="Andreopoulos B."/>
            <person name="Lipzen A."/>
            <person name="Chen C."/>
            <person name="Yanf M."/>
            <person name="Daum C."/>
            <person name="Ng V."/>
            <person name="Clum A."/>
            <person name="Ohm R."/>
            <person name="Martin F."/>
            <person name="Silar P."/>
            <person name="Natvig D."/>
            <person name="Lalanne C."/>
            <person name="Gautier V."/>
            <person name="Ament-Velasquez S.L."/>
            <person name="Kruys A."/>
            <person name="Hutchinson M.I."/>
            <person name="Powell A.J."/>
            <person name="Barry K."/>
            <person name="Miller A.N."/>
            <person name="Grigoriev I.V."/>
            <person name="Debuchy R."/>
            <person name="Gladieux P."/>
            <person name="Thoren M.H."/>
            <person name="Johannesson H."/>
        </authorList>
    </citation>
    <scope>NUCLEOTIDE SEQUENCE</scope>
    <source>
        <strain evidence="2">PSN309</strain>
    </source>
</reference>
<keyword evidence="3" id="KW-1185">Reference proteome</keyword>
<dbReference type="PANTHER" id="PTHR24148:SF73">
    <property type="entry name" value="HET DOMAIN PROTEIN (AFU_ORTHOLOGUE AFUA_8G01020)"/>
    <property type="match status" value="1"/>
</dbReference>
<comment type="caution">
    <text evidence="2">The sequence shown here is derived from an EMBL/GenBank/DDBJ whole genome shotgun (WGS) entry which is preliminary data.</text>
</comment>
<reference evidence="2" key="1">
    <citation type="journal article" date="2023" name="Mol. Phylogenet. Evol.">
        <title>Genome-scale phylogeny and comparative genomics of the fungal order Sordariales.</title>
        <authorList>
            <person name="Hensen N."/>
            <person name="Bonometti L."/>
            <person name="Westerberg I."/>
            <person name="Brannstrom I.O."/>
            <person name="Guillou S."/>
            <person name="Cros-Aarteil S."/>
            <person name="Calhoun S."/>
            <person name="Haridas S."/>
            <person name="Kuo A."/>
            <person name="Mondo S."/>
            <person name="Pangilinan J."/>
            <person name="Riley R."/>
            <person name="LaButti K."/>
            <person name="Andreopoulos B."/>
            <person name="Lipzen A."/>
            <person name="Chen C."/>
            <person name="Yan M."/>
            <person name="Daum C."/>
            <person name="Ng V."/>
            <person name="Clum A."/>
            <person name="Steindorff A."/>
            <person name="Ohm R.A."/>
            <person name="Martin F."/>
            <person name="Silar P."/>
            <person name="Natvig D.O."/>
            <person name="Lalanne C."/>
            <person name="Gautier V."/>
            <person name="Ament-Velasquez S.L."/>
            <person name="Kruys A."/>
            <person name="Hutchinson M.I."/>
            <person name="Powell A.J."/>
            <person name="Barry K."/>
            <person name="Miller A.N."/>
            <person name="Grigoriev I.V."/>
            <person name="Debuchy R."/>
            <person name="Gladieux P."/>
            <person name="Hiltunen Thoren M."/>
            <person name="Johannesson H."/>
        </authorList>
    </citation>
    <scope>NUCLEOTIDE SEQUENCE</scope>
    <source>
        <strain evidence="2">PSN309</strain>
    </source>
</reference>
<dbReference type="PANTHER" id="PTHR24148">
    <property type="entry name" value="ANKYRIN REPEAT DOMAIN-CONTAINING PROTEIN 39 HOMOLOG-RELATED"/>
    <property type="match status" value="1"/>
</dbReference>
<accession>A0AAN7AGW5</accession>